<dbReference type="Gramene" id="ESQ33185">
    <property type="protein sequence ID" value="ESQ33185"/>
    <property type="gene ID" value="EUTSA_v10003730mg"/>
</dbReference>
<dbReference type="GO" id="GO:0001650">
    <property type="term" value="C:fibrillar center"/>
    <property type="evidence" value="ECO:0007669"/>
    <property type="project" value="TreeGrafter"/>
</dbReference>
<reference evidence="1 2" key="1">
    <citation type="journal article" date="2013" name="Front. Plant Sci.">
        <title>The Reference Genome of the Halophytic Plant Eutrema salsugineum.</title>
        <authorList>
            <person name="Yang R."/>
            <person name="Jarvis D.E."/>
            <person name="Chen H."/>
            <person name="Beilstein M.A."/>
            <person name="Grimwood J."/>
            <person name="Jenkins J."/>
            <person name="Shu S."/>
            <person name="Prochnik S."/>
            <person name="Xin M."/>
            <person name="Ma C."/>
            <person name="Schmutz J."/>
            <person name="Wing R.A."/>
            <person name="Mitchell-Olds T."/>
            <person name="Schumaker K.S."/>
            <person name="Wang X."/>
        </authorList>
    </citation>
    <scope>NUCLEOTIDE SEQUENCE [LARGE SCALE GENOMIC DNA]</scope>
</reference>
<accession>V4K6I6</accession>
<name>V4K6I6_EUTSA</name>
<dbReference type="AlphaFoldDB" id="V4K6I6"/>
<dbReference type="EMBL" id="KI517748">
    <property type="protein sequence ID" value="ESQ33185.1"/>
    <property type="molecule type" value="Genomic_DNA"/>
</dbReference>
<dbReference type="OMA" id="QSDGFMH"/>
<evidence type="ECO:0000313" key="1">
    <source>
        <dbReference type="EMBL" id="ESQ33185.1"/>
    </source>
</evidence>
<protein>
    <submittedName>
        <fullName evidence="1">Uncharacterized protein</fullName>
    </submittedName>
</protein>
<evidence type="ECO:0000313" key="2">
    <source>
        <dbReference type="Proteomes" id="UP000030689"/>
    </source>
</evidence>
<dbReference type="KEGG" id="eus:EUTSA_v10003730mg"/>
<dbReference type="STRING" id="72664.V4K6I6"/>
<dbReference type="Proteomes" id="UP000030689">
    <property type="component" value="Unassembled WGS sequence"/>
</dbReference>
<dbReference type="eggNOG" id="ENOG502QW2G">
    <property type="taxonomic scope" value="Eukaryota"/>
</dbReference>
<gene>
    <name evidence="1" type="ORF">EUTSA_v10003730mg</name>
</gene>
<keyword evidence="2" id="KW-1185">Reference proteome</keyword>
<proteinExistence type="predicted"/>
<dbReference type="PANTHER" id="PTHR15319">
    <property type="entry name" value="TATA BOX-BINDING PROTEIN ASSOCIATED FACTOR RNA POLYMERASE I SUBUNIT C"/>
    <property type="match status" value="1"/>
</dbReference>
<organism evidence="1 2">
    <name type="scientific">Eutrema salsugineum</name>
    <name type="common">Saltwater cress</name>
    <name type="synonym">Sisymbrium salsugineum</name>
    <dbReference type="NCBI Taxonomy" id="72664"/>
    <lineage>
        <taxon>Eukaryota</taxon>
        <taxon>Viridiplantae</taxon>
        <taxon>Streptophyta</taxon>
        <taxon>Embryophyta</taxon>
        <taxon>Tracheophyta</taxon>
        <taxon>Spermatophyta</taxon>
        <taxon>Magnoliopsida</taxon>
        <taxon>eudicotyledons</taxon>
        <taxon>Gunneridae</taxon>
        <taxon>Pentapetalae</taxon>
        <taxon>rosids</taxon>
        <taxon>malvids</taxon>
        <taxon>Brassicales</taxon>
        <taxon>Brassicaceae</taxon>
        <taxon>Eutremeae</taxon>
        <taxon>Eutrema</taxon>
    </lineage>
</organism>
<sequence>MGMDQGYVFVAKERFFSKILKILVQPISNLGAHKCSSSMEFGYVMVYTLYSIHWYCVKYDESRGRPVLSYLGPKLFKCCSIASASWSPHFPGECLVLLENGNVFVFDLNQRQFRGCKMKISWEYQGKSANHSWLGCEFGWRCGIFIVARSDAVFVITRSSGNCSVRSLLEIKNLNIAETEEFVAFSKAGSDSFRFVLASQSYLFLCDERSQVPLLKWQHDIEKPCFMDVYSLSDLGCETYDSTNFCVVVGSFWNAQSQMFCYGPTKDPYSLHVWELPHNLLLPAGKCLCGDCVVRQVIMKESLPAWIDWQKKRVLILGYGVLNKYLPLGSSSDQATLIRLTSSGMLEAVNFRASRDSLNSLEEIAHIDSACKSDEVNLLYFLDDGRYKFPRRFKYLELDYLSAHTKGTLARFLDSRMSKKASDSKESDSFNLAYHEDLCEKLKICGFSRDKCYSSITAVFECINSQTSVFEIAVKETWSMLRMELLMLAFSNYSEFEGVLIDKKKPSLEFLVVPETPQLPPFLLRKPSSRSSKWSKKEQPGPELVGPVLPLPVLLTLNSEEEEYSPDVEFSDRCNQISKAAYEMANSGVDETIISLGDDMWVENYSQQEKKRFIAYSPITKPSDSNKQDQELTTFISKVRHCKDNADGEGSARLEVLDDMCPVEIYFEERNVNFDTKALLTPKTLLSEWQDRSSSYQNFLSQYHLQK</sequence>
<dbReference type="PANTHER" id="PTHR15319:SF1">
    <property type="entry name" value="TATA BOX-BINDING PROTEIN-ASSOCIATED FACTOR RNA POLYMERASE I SUBUNIT C"/>
    <property type="match status" value="1"/>
</dbReference>
<dbReference type="GO" id="GO:0001164">
    <property type="term" value="F:RNA polymerase I core promoter sequence-specific DNA binding"/>
    <property type="evidence" value="ECO:0007669"/>
    <property type="project" value="TreeGrafter"/>
</dbReference>
<dbReference type="InterPro" id="IPR038801">
    <property type="entry name" value="TAF1C"/>
</dbReference>